<accession>A0A1Q9CPI5</accession>
<evidence type="ECO:0000313" key="2">
    <source>
        <dbReference type="EMBL" id="OLP84853.1"/>
    </source>
</evidence>
<evidence type="ECO:0000256" key="1">
    <source>
        <dbReference type="SAM" id="Phobius"/>
    </source>
</evidence>
<proteinExistence type="predicted"/>
<reference evidence="2 3" key="1">
    <citation type="submission" date="2016-02" db="EMBL/GenBank/DDBJ databases">
        <title>Genome analysis of coral dinoflagellate symbionts highlights evolutionary adaptations to a symbiotic lifestyle.</title>
        <authorList>
            <person name="Aranda M."/>
            <person name="Li Y."/>
            <person name="Liew Y.J."/>
            <person name="Baumgarten S."/>
            <person name="Simakov O."/>
            <person name="Wilson M."/>
            <person name="Piel J."/>
            <person name="Ashoor H."/>
            <person name="Bougouffa S."/>
            <person name="Bajic V.B."/>
            <person name="Ryu T."/>
            <person name="Ravasi T."/>
            <person name="Bayer T."/>
            <person name="Micklem G."/>
            <person name="Kim H."/>
            <person name="Bhak J."/>
            <person name="Lajeunesse T.C."/>
            <person name="Voolstra C.R."/>
        </authorList>
    </citation>
    <scope>NUCLEOTIDE SEQUENCE [LARGE SCALE GENOMIC DNA]</scope>
    <source>
        <strain evidence="2 3">CCMP2467</strain>
    </source>
</reference>
<feature type="transmembrane region" description="Helical" evidence="1">
    <location>
        <begin position="222"/>
        <end position="243"/>
    </location>
</feature>
<keyword evidence="3" id="KW-1185">Reference proteome</keyword>
<name>A0A1Q9CPI5_SYMMI</name>
<comment type="caution">
    <text evidence="2">The sequence shown here is derived from an EMBL/GenBank/DDBJ whole genome shotgun (WGS) entry which is preliminary data.</text>
</comment>
<feature type="transmembrane region" description="Helical" evidence="1">
    <location>
        <begin position="26"/>
        <end position="47"/>
    </location>
</feature>
<gene>
    <name evidence="2" type="ORF">AK812_SmicGene34233</name>
</gene>
<sequence length="667" mass="73766">MVAMDCTLRDDWTLVCIPIPVLATQILSKSFCVFVVIGAVIFALYGISLYYSRRPFCRILSFGCLVFGMQLCLPQVWLESLDPTYMASSNLPLYVLFAIGDVVAHVGLMMLVYWDICMEAVLLIYALAPLHQRIGYKVSTWVGAMSVASQVLFLIPFWTLMYYLPIGSTRNFLAGTFFVVQCFTIFGIIPAAGFAVLAHGARKLRGKLPASIPRHLTHRLRFTQLGIAIFILMGVADALFALIPATQQYVRRFSSFLYINLVLTSLAIFTCLLLAVELYLNIQQMRSTTVSPIPLQPHALANIVKHGVSMLANDGQFHTPAAVWERGVLQTVATGFGDILQAKNILESKRGLGETTSDLCVELLRPLTEEARCSAWEGLNKGLELQSSARTEFAVSAKYVGKPTVMVSHSWASPYSQLMAILKRYDENTNRNNFFWIDVFSMNQHDFANLSGAKFSDVQRSASVYDTMLVALTRSIKVPGRMLLALTPHEQPSLLSRAWCLYEIYIAWTVGAEVCCGFVPEAEQSVKRSLLRDDVLINQMLDSVDAEKSRATVESDRAMIMDLIAAAGISNFNSFVRKQLQASLRMLAVTTLLKIRTADSTNVDAAEVTADPSSPNSLATRSQFLHADALFHSEEEAPSEADLCVLVESIEPLSFQANVGDLGSFSV</sequence>
<feature type="transmembrane region" description="Helical" evidence="1">
    <location>
        <begin position="255"/>
        <end position="276"/>
    </location>
</feature>
<feature type="transmembrane region" description="Helical" evidence="1">
    <location>
        <begin position="59"/>
        <end position="78"/>
    </location>
</feature>
<keyword evidence="1" id="KW-0472">Membrane</keyword>
<dbReference type="OrthoDB" id="435799at2759"/>
<keyword evidence="1" id="KW-0812">Transmembrane</keyword>
<feature type="transmembrane region" description="Helical" evidence="1">
    <location>
        <begin position="178"/>
        <end position="201"/>
    </location>
</feature>
<dbReference type="Proteomes" id="UP000186817">
    <property type="component" value="Unassembled WGS sequence"/>
</dbReference>
<protein>
    <submittedName>
        <fullName evidence="2">Uncharacterized protein</fullName>
    </submittedName>
</protein>
<dbReference type="EMBL" id="LSRX01001013">
    <property type="protein sequence ID" value="OLP84853.1"/>
    <property type="molecule type" value="Genomic_DNA"/>
</dbReference>
<keyword evidence="1" id="KW-1133">Transmembrane helix</keyword>
<organism evidence="2 3">
    <name type="scientific">Symbiodinium microadriaticum</name>
    <name type="common">Dinoflagellate</name>
    <name type="synonym">Zooxanthella microadriatica</name>
    <dbReference type="NCBI Taxonomy" id="2951"/>
    <lineage>
        <taxon>Eukaryota</taxon>
        <taxon>Sar</taxon>
        <taxon>Alveolata</taxon>
        <taxon>Dinophyceae</taxon>
        <taxon>Suessiales</taxon>
        <taxon>Symbiodiniaceae</taxon>
        <taxon>Symbiodinium</taxon>
    </lineage>
</organism>
<feature type="transmembrane region" description="Helical" evidence="1">
    <location>
        <begin position="138"/>
        <end position="158"/>
    </location>
</feature>
<feature type="transmembrane region" description="Helical" evidence="1">
    <location>
        <begin position="93"/>
        <end position="126"/>
    </location>
</feature>
<evidence type="ECO:0000313" key="3">
    <source>
        <dbReference type="Proteomes" id="UP000186817"/>
    </source>
</evidence>
<dbReference type="AlphaFoldDB" id="A0A1Q9CPI5"/>